<evidence type="ECO:0000256" key="6">
    <source>
        <dbReference type="ARBA" id="ARBA00023136"/>
    </source>
</evidence>
<dbReference type="GO" id="GO:0005886">
    <property type="term" value="C:plasma membrane"/>
    <property type="evidence" value="ECO:0007669"/>
    <property type="project" value="UniProtKB-SubCell"/>
</dbReference>
<dbReference type="HOGENOM" id="CLU_085305_3_3_0"/>
<reference evidence="9 10" key="2">
    <citation type="journal article" date="2011" name="Stand. Genomic Sci.">
        <title>Complete genome sequence of Isosphaera pallida type strain (IS1B).</title>
        <authorList>
            <consortium name="US DOE Joint Genome Institute (JGI-PGF)"/>
            <person name="Goker M."/>
            <person name="Cleland D."/>
            <person name="Saunders E."/>
            <person name="Lapidus A."/>
            <person name="Nolan M."/>
            <person name="Lucas S."/>
            <person name="Hammon N."/>
            <person name="Deshpande S."/>
            <person name="Cheng J.F."/>
            <person name="Tapia R."/>
            <person name="Han C."/>
            <person name="Goodwin L."/>
            <person name="Pitluck S."/>
            <person name="Liolios K."/>
            <person name="Pagani I."/>
            <person name="Ivanova N."/>
            <person name="Mavromatis K."/>
            <person name="Pati A."/>
            <person name="Chen A."/>
            <person name="Palaniappan K."/>
            <person name="Land M."/>
            <person name="Hauser L."/>
            <person name="Chang Y.J."/>
            <person name="Jeffries C.D."/>
            <person name="Detter J.C."/>
            <person name="Beck B."/>
            <person name="Woyke T."/>
            <person name="Bristow J."/>
            <person name="Eisen J.A."/>
            <person name="Markowitz V."/>
            <person name="Hugenholtz P."/>
            <person name="Kyrpides N.C."/>
            <person name="Klenk H.P."/>
        </authorList>
    </citation>
    <scope>NUCLEOTIDE SEQUENCE [LARGE SCALE GENOMIC DNA]</scope>
    <source>
        <strain evidence="10">ATCC 43644 / DSM 9630 / IS1B</strain>
    </source>
</reference>
<evidence type="ECO:0000256" key="3">
    <source>
        <dbReference type="ARBA" id="ARBA00022475"/>
    </source>
</evidence>
<dbReference type="InParanoid" id="E8QZ46"/>
<comment type="subcellular location">
    <subcellularLocation>
        <location evidence="1">Cell membrane</location>
        <topology evidence="1">Single-pass membrane protein</topology>
    </subcellularLocation>
    <subcellularLocation>
        <location evidence="7">Cell membrane</location>
        <topology evidence="7">Single-pass type II membrane protein</topology>
    </subcellularLocation>
</comment>
<evidence type="ECO:0000256" key="5">
    <source>
        <dbReference type="ARBA" id="ARBA00022989"/>
    </source>
</evidence>
<accession>E8QZ46</accession>
<dbReference type="AlphaFoldDB" id="E8QZ46"/>
<dbReference type="GO" id="GO:0015031">
    <property type="term" value="P:protein transport"/>
    <property type="evidence" value="ECO:0007669"/>
    <property type="project" value="UniProtKB-KW"/>
</dbReference>
<evidence type="ECO:0000256" key="1">
    <source>
        <dbReference type="ARBA" id="ARBA00004162"/>
    </source>
</evidence>
<keyword evidence="7" id="KW-0813">Transport</keyword>
<sequence>MSASNLGQLKAEPNLTPLLDLVFQLITFFMLLVNFGKDEFNSQIRLPSAGSARPPELSTSLDDNRFVIHVDREGRLLIRKDQGGDRPLEYERAMKYIRDQASYYRTLSDIRGTKIQRGEKLPATLVIRADREIRYEDLHRIITGAQAEGFQDIALKALARGGP</sequence>
<dbReference type="GO" id="GO:0022857">
    <property type="term" value="F:transmembrane transporter activity"/>
    <property type="evidence" value="ECO:0007669"/>
    <property type="project" value="InterPro"/>
</dbReference>
<evidence type="ECO:0000256" key="7">
    <source>
        <dbReference type="RuleBase" id="RU003879"/>
    </source>
</evidence>
<dbReference type="RefSeq" id="WP_013565476.1">
    <property type="nucleotide sequence ID" value="NC_014962.1"/>
</dbReference>
<dbReference type="EMBL" id="CP002353">
    <property type="protein sequence ID" value="ADV63188.1"/>
    <property type="molecule type" value="Genomic_DNA"/>
</dbReference>
<dbReference type="Pfam" id="PF02472">
    <property type="entry name" value="ExbD"/>
    <property type="match status" value="1"/>
</dbReference>
<evidence type="ECO:0000313" key="9">
    <source>
        <dbReference type="EMBL" id="ADV63188.1"/>
    </source>
</evidence>
<keyword evidence="10" id="KW-1185">Reference proteome</keyword>
<evidence type="ECO:0000256" key="2">
    <source>
        <dbReference type="ARBA" id="ARBA00005811"/>
    </source>
</evidence>
<keyword evidence="7" id="KW-0653">Protein transport</keyword>
<proteinExistence type="inferred from homology"/>
<keyword evidence="4 7" id="KW-0812">Transmembrane</keyword>
<dbReference type="Gene3D" id="3.30.420.270">
    <property type="match status" value="1"/>
</dbReference>
<dbReference type="KEGG" id="ipa:Isop_2618"/>
<evidence type="ECO:0000313" key="10">
    <source>
        <dbReference type="Proteomes" id="UP000008631"/>
    </source>
</evidence>
<keyword evidence="5 8" id="KW-1133">Transmembrane helix</keyword>
<dbReference type="STRING" id="575540.Isop_2618"/>
<evidence type="ECO:0000256" key="4">
    <source>
        <dbReference type="ARBA" id="ARBA00022692"/>
    </source>
</evidence>
<name>E8QZ46_ISOPI</name>
<protein>
    <submittedName>
        <fullName evidence="9">Biopolymer transport protein ExbD/TolR</fullName>
    </submittedName>
</protein>
<dbReference type="eggNOG" id="COG0848">
    <property type="taxonomic scope" value="Bacteria"/>
</dbReference>
<dbReference type="PANTHER" id="PTHR30558:SF3">
    <property type="entry name" value="BIOPOLYMER TRANSPORT PROTEIN EXBD-RELATED"/>
    <property type="match status" value="1"/>
</dbReference>
<evidence type="ECO:0000256" key="8">
    <source>
        <dbReference type="SAM" id="Phobius"/>
    </source>
</evidence>
<keyword evidence="6 8" id="KW-0472">Membrane</keyword>
<dbReference type="PANTHER" id="PTHR30558">
    <property type="entry name" value="EXBD MEMBRANE COMPONENT OF PMF-DRIVEN MACROMOLECULE IMPORT SYSTEM"/>
    <property type="match status" value="1"/>
</dbReference>
<organism evidence="9 10">
    <name type="scientific">Isosphaera pallida (strain ATCC 43644 / DSM 9630 / IS1B)</name>
    <dbReference type="NCBI Taxonomy" id="575540"/>
    <lineage>
        <taxon>Bacteria</taxon>
        <taxon>Pseudomonadati</taxon>
        <taxon>Planctomycetota</taxon>
        <taxon>Planctomycetia</taxon>
        <taxon>Isosphaerales</taxon>
        <taxon>Isosphaeraceae</taxon>
        <taxon>Isosphaera</taxon>
    </lineage>
</organism>
<gene>
    <name evidence="9" type="ordered locus">Isop_2618</name>
</gene>
<reference key="1">
    <citation type="submission" date="2010-11" db="EMBL/GenBank/DDBJ databases">
        <title>The complete sequence of chromosome of Isophaera pallida ATCC 43644.</title>
        <authorList>
            <consortium name="US DOE Joint Genome Institute (JGI-PGF)"/>
            <person name="Lucas S."/>
            <person name="Copeland A."/>
            <person name="Lapidus A."/>
            <person name="Bruce D."/>
            <person name="Goodwin L."/>
            <person name="Pitluck S."/>
            <person name="Kyrpides N."/>
            <person name="Mavromatis K."/>
            <person name="Pagani I."/>
            <person name="Ivanova N."/>
            <person name="Saunders E."/>
            <person name="Brettin T."/>
            <person name="Detter J.C."/>
            <person name="Han C."/>
            <person name="Tapia R."/>
            <person name="Land M."/>
            <person name="Hauser L."/>
            <person name="Markowitz V."/>
            <person name="Cheng J.-F."/>
            <person name="Hugenholtz P."/>
            <person name="Woyke T."/>
            <person name="Wu D."/>
            <person name="Eisen J.A."/>
        </authorList>
    </citation>
    <scope>NUCLEOTIDE SEQUENCE</scope>
    <source>
        <strain>ATCC 43644</strain>
    </source>
</reference>
<dbReference type="OrthoDB" id="284492at2"/>
<dbReference type="Proteomes" id="UP000008631">
    <property type="component" value="Chromosome"/>
</dbReference>
<comment type="similarity">
    <text evidence="2 7">Belongs to the ExbD/TolR family.</text>
</comment>
<feature type="transmembrane region" description="Helical" evidence="8">
    <location>
        <begin position="15"/>
        <end position="35"/>
    </location>
</feature>
<dbReference type="InterPro" id="IPR003400">
    <property type="entry name" value="ExbD"/>
</dbReference>
<keyword evidence="3" id="KW-1003">Cell membrane</keyword>